<protein>
    <submittedName>
        <fullName evidence="13">Thiol:disulfide oxidoreductase</fullName>
    </submittedName>
</protein>
<evidence type="ECO:0000256" key="4">
    <source>
        <dbReference type="ARBA" id="ARBA00022692"/>
    </source>
</evidence>
<evidence type="ECO:0000256" key="3">
    <source>
        <dbReference type="ARBA" id="ARBA00022448"/>
    </source>
</evidence>
<evidence type="ECO:0000256" key="12">
    <source>
        <dbReference type="SAM" id="Phobius"/>
    </source>
</evidence>
<dbReference type="HAMAP" id="MF_00287">
    <property type="entry name" value="BdbC"/>
    <property type="match status" value="1"/>
</dbReference>
<evidence type="ECO:0000256" key="6">
    <source>
        <dbReference type="ARBA" id="ARBA00022989"/>
    </source>
</evidence>
<keyword evidence="6 12" id="KW-1133">Transmembrane helix</keyword>
<keyword evidence="3" id="KW-0813">Transport</keyword>
<feature type="transmembrane region" description="Helical" evidence="12">
    <location>
        <begin position="110"/>
        <end position="128"/>
    </location>
</feature>
<keyword evidence="10" id="KW-0143">Chaperone</keyword>
<keyword evidence="4 12" id="KW-0812">Transmembrane</keyword>
<dbReference type="PANTHER" id="PTHR43469:SF1">
    <property type="entry name" value="SPBETA PROPHAGE-DERIVED DISULFIDE BOND FORMATION PROTEIN B"/>
    <property type="match status" value="1"/>
</dbReference>
<dbReference type="GO" id="GO:0006457">
    <property type="term" value="P:protein folding"/>
    <property type="evidence" value="ECO:0007669"/>
    <property type="project" value="InterPro"/>
</dbReference>
<feature type="transmembrane region" description="Helical" evidence="12">
    <location>
        <begin position="83"/>
        <end position="101"/>
    </location>
</feature>
<dbReference type="Gene3D" id="1.20.1550.10">
    <property type="entry name" value="DsbB-like"/>
    <property type="match status" value="1"/>
</dbReference>
<evidence type="ECO:0000256" key="8">
    <source>
        <dbReference type="ARBA" id="ARBA00023136"/>
    </source>
</evidence>
<feature type="transmembrane region" description="Helical" evidence="12">
    <location>
        <begin position="6"/>
        <end position="31"/>
    </location>
</feature>
<dbReference type="SUPFAM" id="SSF158442">
    <property type="entry name" value="DsbB-like"/>
    <property type="match status" value="1"/>
</dbReference>
<organism evidence="13">
    <name type="scientific">hydrothermal vent metagenome</name>
    <dbReference type="NCBI Taxonomy" id="652676"/>
    <lineage>
        <taxon>unclassified sequences</taxon>
        <taxon>metagenomes</taxon>
        <taxon>ecological metagenomes</taxon>
    </lineage>
</organism>
<feature type="transmembrane region" description="Helical" evidence="12">
    <location>
        <begin position="52"/>
        <end position="71"/>
    </location>
</feature>
<proteinExistence type="inferred from homology"/>
<dbReference type="AlphaFoldDB" id="A0A3B0TC21"/>
<feature type="transmembrane region" description="Helical" evidence="12">
    <location>
        <begin position="157"/>
        <end position="179"/>
    </location>
</feature>
<dbReference type="EMBL" id="UOEK01000348">
    <property type="protein sequence ID" value="VAW06374.1"/>
    <property type="molecule type" value="Genomic_DNA"/>
</dbReference>
<gene>
    <name evidence="13" type="ORF">MNBD_ACTINO02-2118</name>
</gene>
<dbReference type="NCBIfam" id="NF002849">
    <property type="entry name" value="PRK03113.1"/>
    <property type="match status" value="1"/>
</dbReference>
<evidence type="ECO:0000256" key="9">
    <source>
        <dbReference type="ARBA" id="ARBA00023157"/>
    </source>
</evidence>
<keyword evidence="5" id="KW-0249">Electron transport</keyword>
<evidence type="ECO:0000256" key="7">
    <source>
        <dbReference type="ARBA" id="ARBA00023002"/>
    </source>
</evidence>
<comment type="similarity">
    <text evidence="2">Belongs to the DsbB family. BdbC subfamily.</text>
</comment>
<accession>A0A3B0TC21</accession>
<evidence type="ECO:0000256" key="10">
    <source>
        <dbReference type="ARBA" id="ARBA00023186"/>
    </source>
</evidence>
<keyword evidence="9" id="KW-1015">Disulfide bond</keyword>
<sequence length="193" mass="20778">MSGDQVDLFFAIVAIAGLVGTVAVVVAAFAARFSDRADQLLTRARRSIAGSELLLATGISVSATAGSLYYSQIRQFEPCQLCWYQRILMYPMAVLFVVALIKKDTSVRRYVLPLAAIGASISVYHNYIQIFPDLDAGGACGFGPSCSGKYINVFNNVSIPVMALSAFLMIIVVTVALYLNERDDASSQPEGMS</sequence>
<evidence type="ECO:0000256" key="2">
    <source>
        <dbReference type="ARBA" id="ARBA00007602"/>
    </source>
</evidence>
<dbReference type="InterPro" id="IPR023380">
    <property type="entry name" value="DsbB-like_sf"/>
</dbReference>
<evidence type="ECO:0000313" key="13">
    <source>
        <dbReference type="EMBL" id="VAW06374.1"/>
    </source>
</evidence>
<keyword evidence="8 12" id="KW-0472">Membrane</keyword>
<dbReference type="GO" id="GO:0015035">
    <property type="term" value="F:protein-disulfide reductase activity"/>
    <property type="evidence" value="ECO:0007669"/>
    <property type="project" value="InterPro"/>
</dbReference>
<evidence type="ECO:0000256" key="1">
    <source>
        <dbReference type="ARBA" id="ARBA00004141"/>
    </source>
</evidence>
<comment type="subcellular location">
    <subcellularLocation>
        <location evidence="1">Membrane</location>
        <topology evidence="1">Multi-pass membrane protein</topology>
    </subcellularLocation>
</comment>
<reference evidence="13" key="1">
    <citation type="submission" date="2018-06" db="EMBL/GenBank/DDBJ databases">
        <authorList>
            <person name="Zhirakovskaya E."/>
        </authorList>
    </citation>
    <scope>NUCLEOTIDE SEQUENCE</scope>
</reference>
<dbReference type="GO" id="GO:0016020">
    <property type="term" value="C:membrane"/>
    <property type="evidence" value="ECO:0007669"/>
    <property type="project" value="UniProtKB-SubCell"/>
</dbReference>
<keyword evidence="11" id="KW-0676">Redox-active center</keyword>
<dbReference type="InterPro" id="IPR012187">
    <property type="entry name" value="Disulphide_bond_form_BdbC"/>
</dbReference>
<dbReference type="Pfam" id="PF02600">
    <property type="entry name" value="DsbB"/>
    <property type="match status" value="1"/>
</dbReference>
<evidence type="ECO:0000256" key="11">
    <source>
        <dbReference type="ARBA" id="ARBA00023284"/>
    </source>
</evidence>
<name>A0A3B0TC21_9ZZZZ</name>
<dbReference type="InterPro" id="IPR003752">
    <property type="entry name" value="DiS_bond_form_DsbB/BdbC"/>
</dbReference>
<evidence type="ECO:0000256" key="5">
    <source>
        <dbReference type="ARBA" id="ARBA00022982"/>
    </source>
</evidence>
<keyword evidence="7" id="KW-0560">Oxidoreductase</keyword>
<dbReference type="PANTHER" id="PTHR43469">
    <property type="entry name" value="DISULFIDE FORMATION PROTEIN-RELATED"/>
    <property type="match status" value="1"/>
</dbReference>